<dbReference type="Proteomes" id="UP000256690">
    <property type="component" value="Unassembled WGS sequence"/>
</dbReference>
<dbReference type="Pfam" id="PF00023">
    <property type="entry name" value="Ank"/>
    <property type="match status" value="1"/>
</dbReference>
<evidence type="ECO:0000256" key="3">
    <source>
        <dbReference type="PROSITE-ProRule" id="PRU00023"/>
    </source>
</evidence>
<dbReference type="PROSITE" id="PS50088">
    <property type="entry name" value="ANK_REPEAT"/>
    <property type="match status" value="1"/>
</dbReference>
<organism evidence="4 5">
    <name type="scientific">Aspergillus mulundensis</name>
    <dbReference type="NCBI Taxonomy" id="1810919"/>
    <lineage>
        <taxon>Eukaryota</taxon>
        <taxon>Fungi</taxon>
        <taxon>Dikarya</taxon>
        <taxon>Ascomycota</taxon>
        <taxon>Pezizomycotina</taxon>
        <taxon>Eurotiomycetes</taxon>
        <taxon>Eurotiomycetidae</taxon>
        <taxon>Eurotiales</taxon>
        <taxon>Aspergillaceae</taxon>
        <taxon>Aspergillus</taxon>
        <taxon>Aspergillus subgen. Nidulantes</taxon>
    </lineage>
</organism>
<evidence type="ECO:0000256" key="2">
    <source>
        <dbReference type="ARBA" id="ARBA00023043"/>
    </source>
</evidence>
<dbReference type="EMBL" id="PVWQ01000013">
    <property type="protein sequence ID" value="RDW65724.1"/>
    <property type="molecule type" value="Genomic_DNA"/>
</dbReference>
<dbReference type="Gene3D" id="1.25.40.20">
    <property type="entry name" value="Ankyrin repeat-containing domain"/>
    <property type="match status" value="2"/>
</dbReference>
<dbReference type="Pfam" id="PF12796">
    <property type="entry name" value="Ank_2"/>
    <property type="match status" value="1"/>
</dbReference>
<dbReference type="PROSITE" id="PS50297">
    <property type="entry name" value="ANK_REP_REGION"/>
    <property type="match status" value="1"/>
</dbReference>
<dbReference type="RefSeq" id="XP_026599827.1">
    <property type="nucleotide sequence ID" value="XM_026751479.1"/>
</dbReference>
<gene>
    <name evidence="4" type="ORF">DSM5745_09463</name>
</gene>
<evidence type="ECO:0000256" key="1">
    <source>
        <dbReference type="ARBA" id="ARBA00022737"/>
    </source>
</evidence>
<dbReference type="GeneID" id="38119833"/>
<name>A0A3D8QW32_9EURO</name>
<dbReference type="PANTHER" id="PTHR24198">
    <property type="entry name" value="ANKYRIN REPEAT AND PROTEIN KINASE DOMAIN-CONTAINING PROTEIN"/>
    <property type="match status" value="1"/>
</dbReference>
<feature type="repeat" description="ANK" evidence="3">
    <location>
        <begin position="237"/>
        <end position="266"/>
    </location>
</feature>
<keyword evidence="2 3" id="KW-0040">ANK repeat</keyword>
<accession>A0A3D8QW32</accession>
<dbReference type="OrthoDB" id="426293at2759"/>
<dbReference type="InterPro" id="IPR036770">
    <property type="entry name" value="Ankyrin_rpt-contain_sf"/>
</dbReference>
<dbReference type="SMART" id="SM00248">
    <property type="entry name" value="ANK"/>
    <property type="match status" value="5"/>
</dbReference>
<dbReference type="SUPFAM" id="SSF48403">
    <property type="entry name" value="Ankyrin repeat"/>
    <property type="match status" value="1"/>
</dbReference>
<keyword evidence="5" id="KW-1185">Reference proteome</keyword>
<comment type="caution">
    <text evidence="4">The sequence shown here is derived from an EMBL/GenBank/DDBJ whole genome shotgun (WGS) entry which is preliminary data.</text>
</comment>
<evidence type="ECO:0000313" key="5">
    <source>
        <dbReference type="Proteomes" id="UP000256690"/>
    </source>
</evidence>
<reference evidence="4 5" key="1">
    <citation type="journal article" date="2018" name="IMA Fungus">
        <title>IMA Genome-F 9: Draft genome sequence of Annulohypoxylon stygium, Aspergillus mulundensis, Berkeleyomyces basicola (syn. Thielaviopsis basicola), Ceratocystis smalleyi, two Cercospora beticola strains, Coleophoma cylindrospora, Fusarium fracticaudum, Phialophora cf. hyalina, and Morchella septimelata.</title>
        <authorList>
            <person name="Wingfield B.D."/>
            <person name="Bills G.F."/>
            <person name="Dong Y."/>
            <person name="Huang W."/>
            <person name="Nel W.J."/>
            <person name="Swalarsk-Parry B.S."/>
            <person name="Vaghefi N."/>
            <person name="Wilken P.M."/>
            <person name="An Z."/>
            <person name="de Beer Z.W."/>
            <person name="De Vos L."/>
            <person name="Chen L."/>
            <person name="Duong T.A."/>
            <person name="Gao Y."/>
            <person name="Hammerbacher A."/>
            <person name="Kikkert J.R."/>
            <person name="Li Y."/>
            <person name="Li H."/>
            <person name="Li K."/>
            <person name="Li Q."/>
            <person name="Liu X."/>
            <person name="Ma X."/>
            <person name="Naidoo K."/>
            <person name="Pethybridge S.J."/>
            <person name="Sun J."/>
            <person name="Steenkamp E.T."/>
            <person name="van der Nest M.A."/>
            <person name="van Wyk S."/>
            <person name="Wingfield M.J."/>
            <person name="Xiong C."/>
            <person name="Yue Q."/>
            <person name="Zhang X."/>
        </authorList>
    </citation>
    <scope>NUCLEOTIDE SEQUENCE [LARGE SCALE GENOMIC DNA]</scope>
    <source>
        <strain evidence="4 5">DSM 5745</strain>
    </source>
</reference>
<proteinExistence type="predicted"/>
<sequence>MSVNTMPSTPLAGRITDPILLEVLSRYTKTSPETVDDLLAACIENDLPKFRARFDDWASSGYDVHELADVMREAVCRNNVEIVSMLLSHGQSPEASYATDAVRHRAKDVLAVFLQNGWDINGCPAQGRPPVLGLAVHDEDMATWLLDRGADPNQQSLIDLTPTSVAVKEAPLSTIKLFFDRGADVNKGQLLHHAVERDSGEAGVVAFLLEKGAAINAKMYENHPVSFGLYCMMGIGTPLHFAAQAGKYGLVQYLLEKGADPTIKDALDKTAMDWARFSGHADVMGLLKIAMDKDGATAEARDV</sequence>
<dbReference type="STRING" id="1810919.A0A3D8QW32"/>
<protein>
    <submittedName>
        <fullName evidence="4">Ankyrin repeat protein</fullName>
    </submittedName>
</protein>
<dbReference type="InterPro" id="IPR002110">
    <property type="entry name" value="Ankyrin_rpt"/>
</dbReference>
<dbReference type="PANTHER" id="PTHR24198:SF165">
    <property type="entry name" value="ANKYRIN REPEAT-CONTAINING PROTEIN-RELATED"/>
    <property type="match status" value="1"/>
</dbReference>
<evidence type="ECO:0000313" key="4">
    <source>
        <dbReference type="EMBL" id="RDW65724.1"/>
    </source>
</evidence>
<dbReference type="AlphaFoldDB" id="A0A3D8QW32"/>
<keyword evidence="1" id="KW-0677">Repeat</keyword>